<dbReference type="Proteomes" id="UP000887574">
    <property type="component" value="Unplaced"/>
</dbReference>
<feature type="compositionally biased region" description="Low complexity" evidence="1">
    <location>
        <begin position="42"/>
        <end position="56"/>
    </location>
</feature>
<dbReference type="AlphaFoldDB" id="A0A915EFL8"/>
<sequence>MTRKTKGFRSLFRGLELHFQKLKADDLRDRGQSSDNFSNNASERISSPDESSLSSKSSRRPGTEMSQQIRQRIRQQAKSMVEKKRGSVQLPSVCSEVSYKMLQVLLSALKIIRWLMSESPLGSKYVVKDQLVVAPSNIRQFFFFGKDMAHDLDEEMTPPLLALQRNHDVTDNLLKDVDYSKPTNTTKTMSEKFGSYLVQYNRKDLAQLEMGSTIQDPFALLDSQFFAARPPRDFSILVQRIGDIFLDNTGGLRGVENVVTIIR</sequence>
<evidence type="ECO:0000313" key="3">
    <source>
        <dbReference type="WBParaSite" id="jg6168"/>
    </source>
</evidence>
<name>A0A915EFL8_9BILA</name>
<reference evidence="3" key="1">
    <citation type="submission" date="2022-11" db="UniProtKB">
        <authorList>
            <consortium name="WormBaseParasite"/>
        </authorList>
    </citation>
    <scope>IDENTIFICATION</scope>
</reference>
<keyword evidence="2" id="KW-1185">Reference proteome</keyword>
<protein>
    <submittedName>
        <fullName evidence="3">Uncharacterized protein</fullName>
    </submittedName>
</protein>
<proteinExistence type="predicted"/>
<feature type="region of interest" description="Disordered" evidence="1">
    <location>
        <begin position="27"/>
        <end position="82"/>
    </location>
</feature>
<evidence type="ECO:0000313" key="2">
    <source>
        <dbReference type="Proteomes" id="UP000887574"/>
    </source>
</evidence>
<evidence type="ECO:0000256" key="1">
    <source>
        <dbReference type="SAM" id="MobiDB-lite"/>
    </source>
</evidence>
<organism evidence="2 3">
    <name type="scientific">Ditylenchus dipsaci</name>
    <dbReference type="NCBI Taxonomy" id="166011"/>
    <lineage>
        <taxon>Eukaryota</taxon>
        <taxon>Metazoa</taxon>
        <taxon>Ecdysozoa</taxon>
        <taxon>Nematoda</taxon>
        <taxon>Chromadorea</taxon>
        <taxon>Rhabditida</taxon>
        <taxon>Tylenchina</taxon>
        <taxon>Tylenchomorpha</taxon>
        <taxon>Sphaerularioidea</taxon>
        <taxon>Anguinidae</taxon>
        <taxon>Anguininae</taxon>
        <taxon>Ditylenchus</taxon>
    </lineage>
</organism>
<accession>A0A915EFL8</accession>
<feature type="compositionally biased region" description="Low complexity" evidence="1">
    <location>
        <begin position="67"/>
        <end position="76"/>
    </location>
</feature>
<dbReference type="WBParaSite" id="jg6168">
    <property type="protein sequence ID" value="jg6168"/>
    <property type="gene ID" value="jg6168"/>
</dbReference>